<evidence type="ECO:0000259" key="1">
    <source>
        <dbReference type="Pfam" id="PF05118"/>
    </source>
</evidence>
<protein>
    <submittedName>
        <fullName evidence="2">Aspartyl/Asparaginyl beta-hydroxylase</fullName>
    </submittedName>
</protein>
<dbReference type="Gene3D" id="2.60.120.330">
    <property type="entry name" value="B-lactam Antibiotic, Isopenicillin N Synthase, Chain"/>
    <property type="match status" value="1"/>
</dbReference>
<feature type="domain" description="Aspartyl/asparaginy/proline hydroxylase" evidence="1">
    <location>
        <begin position="35"/>
        <end position="189"/>
    </location>
</feature>
<dbReference type="SUPFAM" id="SSF51197">
    <property type="entry name" value="Clavaminate synthase-like"/>
    <property type="match status" value="1"/>
</dbReference>
<dbReference type="InterPro" id="IPR027443">
    <property type="entry name" value="IPNS-like_sf"/>
</dbReference>
<name>L7VSH4_9BACT</name>
<proteinExistence type="predicted"/>
<organism evidence="2">
    <name type="scientific">uncultured bacterium A1Q1_fos_500</name>
    <dbReference type="NCBI Taxonomy" id="1256579"/>
    <lineage>
        <taxon>Bacteria</taxon>
        <taxon>environmental samples</taxon>
    </lineage>
</organism>
<dbReference type="Pfam" id="PF05118">
    <property type="entry name" value="Asp_Arg_Hydrox"/>
    <property type="match status" value="1"/>
</dbReference>
<dbReference type="AlphaFoldDB" id="L7VSH4"/>
<dbReference type="InterPro" id="IPR007803">
    <property type="entry name" value="Asp/Arg/Pro-Hydrxlase"/>
</dbReference>
<accession>L7VSH4</accession>
<sequence length="257" mass="28371">MARFAAASTHDTCMSVAMTTPYLRLPLSFDVARLQGELAGLNANEWITHFNTNAYEGGWSCVPLRSVGGVAQHIMPIESDAFADTPVLARCPYVREVLTQFKCETTSVRFMALAPGAHIKPHRDPKTSLEDGVTRLHVPIQTSPEVLFYIDGTAVHFSAGDAWYLNASCEHAVINPSPQPRVHLMLDCITNEWLEALFHTAGGVLRPPPPYPDPQIHDGNVLALIAQFRHMQTTAADEFAALYEAIYQQRQSTRATS</sequence>
<evidence type="ECO:0000313" key="2">
    <source>
        <dbReference type="EMBL" id="AGC72027.1"/>
    </source>
</evidence>
<dbReference type="EMBL" id="JX649890">
    <property type="protein sequence ID" value="AGC72027.1"/>
    <property type="molecule type" value="Genomic_DNA"/>
</dbReference>
<reference evidence="2" key="1">
    <citation type="submission" date="2012-09" db="EMBL/GenBank/DDBJ databases">
        <title>Metagenomic Characterization of a Microbial Community in Wastewater Detects High Levels of Antibiotic Resistance.</title>
        <authorList>
            <person name="Abrams M."/>
            <person name="Caldwell A."/>
            <person name="Vandaei E."/>
            <person name="Lee W."/>
            <person name="Perrott J."/>
            <person name="Khan S.Y."/>
            <person name="Ta J."/>
            <person name="Romero D."/>
            <person name="Nguyen V."/>
            <person name="Pourmand N."/>
            <person name="Ouverney C.C."/>
        </authorList>
    </citation>
    <scope>NUCLEOTIDE SEQUENCE</scope>
</reference>